<evidence type="ECO:0000256" key="3">
    <source>
        <dbReference type="ARBA" id="ARBA00023163"/>
    </source>
</evidence>
<dbReference type="PROSITE" id="PS01124">
    <property type="entry name" value="HTH_ARAC_FAMILY_2"/>
    <property type="match status" value="1"/>
</dbReference>
<dbReference type="SUPFAM" id="SSF46689">
    <property type="entry name" value="Homeodomain-like"/>
    <property type="match status" value="1"/>
</dbReference>
<sequence length="266" mass="30002">MSHAAARPSMGVLGLNGARDQFRLERYPASELLSPFIKHYWIVQWNLDHDEPYWQHVVPNPCANLVVEQGKTFFYGPGKEKFSYLLKGSGIVFGVKFRPGGLYPFVNRELSELTVKPVEVAAILGIDGSALEALVLAQPDDQRMIQVVDQLLAAKLPPYDDHITLVNQIIDYVAGNREVCKVEQVAREYDMNIRRLQRLFAKYVGVNPKSVIRLYRLQNAAEAMDLGQAQDLAWLSAELGYHDQAHFSKDFKAVIGRSPEQYLTGV</sequence>
<name>A0A1I1WUH7_9BACL</name>
<dbReference type="GO" id="GO:0043565">
    <property type="term" value="F:sequence-specific DNA binding"/>
    <property type="evidence" value="ECO:0007669"/>
    <property type="project" value="InterPro"/>
</dbReference>
<keyword evidence="1" id="KW-0805">Transcription regulation</keyword>
<dbReference type="InterPro" id="IPR050204">
    <property type="entry name" value="AraC_XylS_family_regulators"/>
</dbReference>
<accession>A0A1I1WUH7</accession>
<dbReference type="InterPro" id="IPR046532">
    <property type="entry name" value="DUF6597"/>
</dbReference>
<dbReference type="InterPro" id="IPR018060">
    <property type="entry name" value="HTH_AraC"/>
</dbReference>
<dbReference type="PANTHER" id="PTHR46796">
    <property type="entry name" value="HTH-TYPE TRANSCRIPTIONAL ACTIVATOR RHAS-RELATED"/>
    <property type="match status" value="1"/>
</dbReference>
<evidence type="ECO:0000256" key="1">
    <source>
        <dbReference type="ARBA" id="ARBA00023015"/>
    </source>
</evidence>
<dbReference type="Proteomes" id="UP000198855">
    <property type="component" value="Unassembled WGS sequence"/>
</dbReference>
<evidence type="ECO:0000313" key="6">
    <source>
        <dbReference type="Proteomes" id="UP000198855"/>
    </source>
</evidence>
<dbReference type="SMART" id="SM00342">
    <property type="entry name" value="HTH_ARAC"/>
    <property type="match status" value="1"/>
</dbReference>
<dbReference type="Gene3D" id="1.10.10.60">
    <property type="entry name" value="Homeodomain-like"/>
    <property type="match status" value="1"/>
</dbReference>
<dbReference type="Pfam" id="PF20240">
    <property type="entry name" value="DUF6597"/>
    <property type="match status" value="1"/>
</dbReference>
<dbReference type="EMBL" id="FOMT01000002">
    <property type="protein sequence ID" value="SFD97103.1"/>
    <property type="molecule type" value="Genomic_DNA"/>
</dbReference>
<evidence type="ECO:0000313" key="5">
    <source>
        <dbReference type="EMBL" id="SFD97103.1"/>
    </source>
</evidence>
<dbReference type="AlphaFoldDB" id="A0A1I1WUH7"/>
<evidence type="ECO:0000256" key="2">
    <source>
        <dbReference type="ARBA" id="ARBA00023125"/>
    </source>
</evidence>
<dbReference type="GO" id="GO:0003700">
    <property type="term" value="F:DNA-binding transcription factor activity"/>
    <property type="evidence" value="ECO:0007669"/>
    <property type="project" value="InterPro"/>
</dbReference>
<dbReference type="PANTHER" id="PTHR46796:SF13">
    <property type="entry name" value="HTH-TYPE TRANSCRIPTIONAL ACTIVATOR RHAS"/>
    <property type="match status" value="1"/>
</dbReference>
<keyword evidence="6" id="KW-1185">Reference proteome</keyword>
<dbReference type="Pfam" id="PF12833">
    <property type="entry name" value="HTH_18"/>
    <property type="match status" value="1"/>
</dbReference>
<dbReference type="STRING" id="1045775.SAMN05216378_1806"/>
<dbReference type="OrthoDB" id="323290at2"/>
<organism evidence="5 6">
    <name type="scientific">Paenibacillus catalpae</name>
    <dbReference type="NCBI Taxonomy" id="1045775"/>
    <lineage>
        <taxon>Bacteria</taxon>
        <taxon>Bacillati</taxon>
        <taxon>Bacillota</taxon>
        <taxon>Bacilli</taxon>
        <taxon>Bacillales</taxon>
        <taxon>Paenibacillaceae</taxon>
        <taxon>Paenibacillus</taxon>
    </lineage>
</organism>
<gene>
    <name evidence="5" type="ORF">SAMN05216378_1806</name>
</gene>
<keyword evidence="2 5" id="KW-0238">DNA-binding</keyword>
<dbReference type="RefSeq" id="WP_091183748.1">
    <property type="nucleotide sequence ID" value="NZ_FOMT01000002.1"/>
</dbReference>
<keyword evidence="3" id="KW-0804">Transcription</keyword>
<protein>
    <submittedName>
        <fullName evidence="5">AraC-type DNA-binding protein</fullName>
    </submittedName>
</protein>
<dbReference type="InterPro" id="IPR009057">
    <property type="entry name" value="Homeodomain-like_sf"/>
</dbReference>
<proteinExistence type="predicted"/>
<dbReference type="PROSITE" id="PS00041">
    <property type="entry name" value="HTH_ARAC_FAMILY_1"/>
    <property type="match status" value="1"/>
</dbReference>
<feature type="domain" description="HTH araC/xylS-type" evidence="4">
    <location>
        <begin position="167"/>
        <end position="265"/>
    </location>
</feature>
<reference evidence="6" key="1">
    <citation type="submission" date="2016-10" db="EMBL/GenBank/DDBJ databases">
        <authorList>
            <person name="Varghese N."/>
            <person name="Submissions S."/>
        </authorList>
    </citation>
    <scope>NUCLEOTIDE SEQUENCE [LARGE SCALE GENOMIC DNA]</scope>
    <source>
        <strain evidence="6">CGMCC 1.10784</strain>
    </source>
</reference>
<evidence type="ECO:0000259" key="4">
    <source>
        <dbReference type="PROSITE" id="PS01124"/>
    </source>
</evidence>
<dbReference type="InterPro" id="IPR018062">
    <property type="entry name" value="HTH_AraC-typ_CS"/>
</dbReference>